<evidence type="ECO:0000256" key="1">
    <source>
        <dbReference type="SAM" id="MobiDB-lite"/>
    </source>
</evidence>
<protein>
    <submittedName>
        <fullName evidence="4">Putative membrane protein YeiB</fullName>
    </submittedName>
</protein>
<dbReference type="PANTHER" id="PTHR30590">
    <property type="entry name" value="INNER MEMBRANE PROTEIN"/>
    <property type="match status" value="1"/>
</dbReference>
<feature type="transmembrane region" description="Helical" evidence="2">
    <location>
        <begin position="29"/>
        <end position="48"/>
    </location>
</feature>
<keyword evidence="2" id="KW-0812">Transmembrane</keyword>
<dbReference type="PANTHER" id="PTHR30590:SF2">
    <property type="entry name" value="INNER MEMBRANE PROTEIN"/>
    <property type="match status" value="1"/>
</dbReference>
<feature type="region of interest" description="Disordered" evidence="1">
    <location>
        <begin position="1"/>
        <end position="23"/>
    </location>
</feature>
<keyword evidence="2" id="KW-1133">Transmembrane helix</keyword>
<dbReference type="Pfam" id="PF04235">
    <property type="entry name" value="DUF418"/>
    <property type="match status" value="1"/>
</dbReference>
<proteinExistence type="predicted"/>
<dbReference type="EMBL" id="JACGWX010000003">
    <property type="protein sequence ID" value="MBA8847951.1"/>
    <property type="molecule type" value="Genomic_DNA"/>
</dbReference>
<dbReference type="InterPro" id="IPR007349">
    <property type="entry name" value="DUF418"/>
</dbReference>
<feature type="compositionally biased region" description="Pro residues" evidence="1">
    <location>
        <begin position="1"/>
        <end position="16"/>
    </location>
</feature>
<dbReference type="AlphaFoldDB" id="A0A839E6A8"/>
<evidence type="ECO:0000256" key="2">
    <source>
        <dbReference type="SAM" id="Phobius"/>
    </source>
</evidence>
<keyword evidence="2" id="KW-0472">Membrane</keyword>
<comment type="caution">
    <text evidence="4">The sequence shown here is derived from an EMBL/GenBank/DDBJ whole genome shotgun (WGS) entry which is preliminary data.</text>
</comment>
<feature type="transmembrane region" description="Helical" evidence="2">
    <location>
        <begin position="79"/>
        <end position="96"/>
    </location>
</feature>
<feature type="transmembrane region" description="Helical" evidence="2">
    <location>
        <begin position="348"/>
        <end position="367"/>
    </location>
</feature>
<sequence>MSSASPPPLAPPPRPLPTKRSSRSLAPDVARGAVLVGIALANVPFWLYGVDRGVLLKPIGSEPDSVANALTALLFDNRSFPLFALLFAAGLAQITAREAVRGASWPEARRLLVRRNLWLLAIGAAHGVLLFFGDIITTYAIIGLGLVLLIRASDRAIIVVGWIGAAALVLMSALDGVGRLVDEVVDGALPTDGSMGDLPDLSLIPGAAGAESYPLAILFNVMTWLPNALSTPIIGLGFLAPMCLGILAVRRGWLDRPHEHRALLMRTAAIGIPISLIGALPIVLAILDVYELPPLLEPLATMLHGASGLVGAAAALALIAVIAAPSERPGARPAPGLRWLAALGRRSLTGYLLQSLVFLIVFSAWAGGLGGEVGAAAASLIALATWLATLILAIVLEARDRPGPAEWLLRRLVYGRAATS</sequence>
<dbReference type="Proteomes" id="UP000585905">
    <property type="component" value="Unassembled WGS sequence"/>
</dbReference>
<evidence type="ECO:0000259" key="3">
    <source>
        <dbReference type="Pfam" id="PF04235"/>
    </source>
</evidence>
<organism evidence="4 5">
    <name type="scientific">Microcella alkalica</name>
    <dbReference type="NCBI Taxonomy" id="355930"/>
    <lineage>
        <taxon>Bacteria</taxon>
        <taxon>Bacillati</taxon>
        <taxon>Actinomycetota</taxon>
        <taxon>Actinomycetes</taxon>
        <taxon>Micrococcales</taxon>
        <taxon>Microbacteriaceae</taxon>
        <taxon>Microcella</taxon>
    </lineage>
</organism>
<evidence type="ECO:0000313" key="5">
    <source>
        <dbReference type="Proteomes" id="UP000585905"/>
    </source>
</evidence>
<feature type="transmembrane region" description="Helical" evidence="2">
    <location>
        <begin position="156"/>
        <end position="174"/>
    </location>
</feature>
<feature type="transmembrane region" description="Helical" evidence="2">
    <location>
        <begin position="228"/>
        <end position="249"/>
    </location>
</feature>
<name>A0A839E6A8_9MICO</name>
<accession>A0A839E6A8</accession>
<feature type="transmembrane region" description="Helical" evidence="2">
    <location>
        <begin position="117"/>
        <end position="150"/>
    </location>
</feature>
<feature type="transmembrane region" description="Helical" evidence="2">
    <location>
        <begin position="373"/>
        <end position="396"/>
    </location>
</feature>
<gene>
    <name evidence="4" type="ORF">FHX53_001543</name>
</gene>
<feature type="transmembrane region" description="Helical" evidence="2">
    <location>
        <begin position="270"/>
        <end position="290"/>
    </location>
</feature>
<keyword evidence="5" id="KW-1185">Reference proteome</keyword>
<evidence type="ECO:0000313" key="4">
    <source>
        <dbReference type="EMBL" id="MBA8847951.1"/>
    </source>
</evidence>
<feature type="domain" description="DUF418" evidence="3">
    <location>
        <begin position="248"/>
        <end position="415"/>
    </location>
</feature>
<reference evidence="4 5" key="1">
    <citation type="submission" date="2020-07" db="EMBL/GenBank/DDBJ databases">
        <title>Sequencing the genomes of 1000 actinobacteria strains.</title>
        <authorList>
            <person name="Klenk H.-P."/>
        </authorList>
    </citation>
    <scope>NUCLEOTIDE SEQUENCE [LARGE SCALE GENOMIC DNA]</scope>
    <source>
        <strain evidence="4 5">DSM 19663</strain>
    </source>
</reference>
<dbReference type="InterPro" id="IPR052529">
    <property type="entry name" value="Bact_Transport_Assoc"/>
</dbReference>
<feature type="transmembrane region" description="Helical" evidence="2">
    <location>
        <begin position="302"/>
        <end position="324"/>
    </location>
</feature>
<dbReference type="RefSeq" id="WP_182490764.1">
    <property type="nucleotide sequence ID" value="NZ_BAAAOV010000001.1"/>
</dbReference>